<sequence length="332" mass="33604">MHSPAQRPRVTLFSLGGTISMEGAAGSGVVPKLDANDLLVGIPHLAAVAQVAGETVSKAPSVELGFADIAALADRIRAAVAGGAAGVVVTQGTDTLEETAYLLDLLLDLAEPVVVTGAMRDPTKPGAEGPANLAAAIRVAASPAARDLGVVAVMNDEVHAARYVAKRHTHKTSAFGSESAGPLGWVVEDRVRIAFRPAERSPTIAWKGAPPRVVLLPIVFGGDLQSLHDLTRGPLGGMVVEAVGGGHAPSAMAGALGDLAAKIPVVLATRVGAGETLTKTYGYGGGEIDLLGRGLIGAGVLDARKARLLLSLLLGAGASREEIAETFARASA</sequence>
<accession>A0A840A4I1</accession>
<dbReference type="Pfam" id="PF17763">
    <property type="entry name" value="Asparaginase_C"/>
    <property type="match status" value="1"/>
</dbReference>
<proteinExistence type="inferred from homology"/>
<protein>
    <submittedName>
        <fullName evidence="7">L-asparaginase</fullName>
        <ecNumber evidence="7">3.5.1.1</ecNumber>
    </submittedName>
</protein>
<dbReference type="CDD" id="cd08964">
    <property type="entry name" value="L-asparaginase_II"/>
    <property type="match status" value="1"/>
</dbReference>
<dbReference type="EC" id="3.5.1.1" evidence="7"/>
<dbReference type="EMBL" id="JACIDK010000008">
    <property type="protein sequence ID" value="MBB3893278.1"/>
    <property type="molecule type" value="Genomic_DNA"/>
</dbReference>
<dbReference type="InterPro" id="IPR027474">
    <property type="entry name" value="L-asparaginase_N"/>
</dbReference>
<dbReference type="InterPro" id="IPR037152">
    <property type="entry name" value="L-asparaginase_N_sf"/>
</dbReference>
<feature type="binding site" evidence="4">
    <location>
        <begin position="93"/>
        <end position="94"/>
    </location>
    <ligand>
        <name>substrate</name>
    </ligand>
</feature>
<dbReference type="GO" id="GO:0006528">
    <property type="term" value="P:asparagine metabolic process"/>
    <property type="evidence" value="ECO:0007669"/>
    <property type="project" value="InterPro"/>
</dbReference>
<dbReference type="AlphaFoldDB" id="A0A840A4I1"/>
<evidence type="ECO:0000256" key="3">
    <source>
        <dbReference type="PIRSR" id="PIRSR001220-1"/>
    </source>
</evidence>
<evidence type="ECO:0000259" key="6">
    <source>
        <dbReference type="Pfam" id="PF17763"/>
    </source>
</evidence>
<comment type="similarity">
    <text evidence="1">Belongs to the asparaginase 1 family.</text>
</comment>
<comment type="caution">
    <text evidence="7">The sequence shown here is derived from an EMBL/GenBank/DDBJ whole genome shotgun (WGS) entry which is preliminary data.</text>
</comment>
<dbReference type="Gene3D" id="3.40.50.1170">
    <property type="entry name" value="L-asparaginase, N-terminal domain"/>
    <property type="match status" value="1"/>
</dbReference>
<dbReference type="PROSITE" id="PS51732">
    <property type="entry name" value="ASN_GLN_ASE_3"/>
    <property type="match status" value="1"/>
</dbReference>
<feature type="domain" description="L-asparaginase N-terminal" evidence="5">
    <location>
        <begin position="9"/>
        <end position="195"/>
    </location>
</feature>
<reference evidence="7 8" key="1">
    <citation type="submission" date="2020-08" db="EMBL/GenBank/DDBJ databases">
        <title>Genomic Encyclopedia of Type Strains, Phase IV (KMG-IV): sequencing the most valuable type-strain genomes for metagenomic binning, comparative biology and taxonomic classification.</title>
        <authorList>
            <person name="Goeker M."/>
        </authorList>
    </citation>
    <scope>NUCLEOTIDE SEQUENCE [LARGE SCALE GENOMIC DNA]</scope>
    <source>
        <strain evidence="7 8">DSM 21793</strain>
    </source>
</reference>
<dbReference type="RefSeq" id="WP_221221161.1">
    <property type="nucleotide sequence ID" value="NZ_JACIDK010000008.1"/>
</dbReference>
<dbReference type="InterPro" id="IPR036152">
    <property type="entry name" value="Asp/glu_Ase-like_sf"/>
</dbReference>
<dbReference type="PIRSF" id="PIRSF500176">
    <property type="entry name" value="L_ASNase"/>
    <property type="match status" value="1"/>
</dbReference>
<evidence type="ECO:0000256" key="2">
    <source>
        <dbReference type="ARBA" id="ARBA00022801"/>
    </source>
</evidence>
<dbReference type="InterPro" id="IPR004550">
    <property type="entry name" value="AsnASE_II"/>
</dbReference>
<feature type="active site" description="O-isoaspartyl threonine intermediate" evidence="3">
    <location>
        <position position="18"/>
    </location>
</feature>
<dbReference type="FunFam" id="3.40.50.1170:FF:000001">
    <property type="entry name" value="L-asparaginase 2"/>
    <property type="match status" value="1"/>
</dbReference>
<dbReference type="PANTHER" id="PTHR11707:SF28">
    <property type="entry name" value="60 KDA LYSOPHOSPHOLIPASE"/>
    <property type="match status" value="1"/>
</dbReference>
<dbReference type="PRINTS" id="PR00139">
    <property type="entry name" value="ASNGLNASE"/>
</dbReference>
<keyword evidence="8" id="KW-1185">Reference proteome</keyword>
<dbReference type="SMART" id="SM00870">
    <property type="entry name" value="Asparaginase"/>
    <property type="match status" value="1"/>
</dbReference>
<feature type="domain" description="Asparaginase/glutaminase C-terminal" evidence="6">
    <location>
        <begin position="212"/>
        <end position="327"/>
    </location>
</feature>
<dbReference type="Pfam" id="PF00710">
    <property type="entry name" value="Asparaginase"/>
    <property type="match status" value="1"/>
</dbReference>
<dbReference type="Proteomes" id="UP000530564">
    <property type="component" value="Unassembled WGS sequence"/>
</dbReference>
<organism evidence="7 8">
    <name type="scientific">Phenylobacterium haematophilum</name>
    <dbReference type="NCBI Taxonomy" id="98513"/>
    <lineage>
        <taxon>Bacteria</taxon>
        <taxon>Pseudomonadati</taxon>
        <taxon>Pseudomonadota</taxon>
        <taxon>Alphaproteobacteria</taxon>
        <taxon>Caulobacterales</taxon>
        <taxon>Caulobacteraceae</taxon>
        <taxon>Phenylobacterium</taxon>
    </lineage>
</organism>
<dbReference type="Gene3D" id="3.40.50.40">
    <property type="match status" value="1"/>
</dbReference>
<gene>
    <name evidence="7" type="ORF">GGQ61_004020</name>
</gene>
<keyword evidence="2 7" id="KW-0378">Hydrolase</keyword>
<evidence type="ECO:0000313" key="8">
    <source>
        <dbReference type="Proteomes" id="UP000530564"/>
    </source>
</evidence>
<dbReference type="PIRSF" id="PIRSF001220">
    <property type="entry name" value="L-ASNase_gatD"/>
    <property type="match status" value="1"/>
</dbReference>
<evidence type="ECO:0000259" key="5">
    <source>
        <dbReference type="Pfam" id="PF00710"/>
    </source>
</evidence>
<dbReference type="SUPFAM" id="SSF53774">
    <property type="entry name" value="Glutaminase/Asparaginase"/>
    <property type="match status" value="1"/>
</dbReference>
<dbReference type="InterPro" id="IPR027473">
    <property type="entry name" value="L-asparaginase_C"/>
</dbReference>
<dbReference type="InterPro" id="IPR006034">
    <property type="entry name" value="Asparaginase/glutaminase-like"/>
</dbReference>
<evidence type="ECO:0000313" key="7">
    <source>
        <dbReference type="EMBL" id="MBB3893278.1"/>
    </source>
</evidence>
<dbReference type="SFLD" id="SFLDS00057">
    <property type="entry name" value="Glutaminase/Asparaginase"/>
    <property type="match status" value="1"/>
</dbReference>
<dbReference type="InterPro" id="IPR040919">
    <property type="entry name" value="Asparaginase_C"/>
</dbReference>
<feature type="binding site" evidence="4">
    <location>
        <position position="61"/>
    </location>
    <ligand>
        <name>substrate</name>
    </ligand>
</feature>
<dbReference type="PANTHER" id="PTHR11707">
    <property type="entry name" value="L-ASPARAGINASE"/>
    <property type="match status" value="1"/>
</dbReference>
<evidence type="ECO:0000256" key="4">
    <source>
        <dbReference type="PIRSR" id="PIRSR001220-2"/>
    </source>
</evidence>
<name>A0A840A4I1_9CAUL</name>
<dbReference type="GO" id="GO:0004067">
    <property type="term" value="F:asparaginase activity"/>
    <property type="evidence" value="ECO:0007669"/>
    <property type="project" value="UniProtKB-UniRule"/>
</dbReference>
<evidence type="ECO:0000256" key="1">
    <source>
        <dbReference type="ARBA" id="ARBA00010518"/>
    </source>
</evidence>